<evidence type="ECO:0000259" key="2">
    <source>
        <dbReference type="Pfam" id="PF03713"/>
    </source>
</evidence>
<dbReference type="PANTHER" id="PTHR36933:SF1">
    <property type="entry name" value="SLL0788 PROTEIN"/>
    <property type="match status" value="1"/>
</dbReference>
<accession>A0A258HNV0</accession>
<dbReference type="InterPro" id="IPR005183">
    <property type="entry name" value="DUF305_CopM-like"/>
</dbReference>
<dbReference type="Pfam" id="PF03713">
    <property type="entry name" value="DUF305"/>
    <property type="match status" value="1"/>
</dbReference>
<reference evidence="3 4" key="1">
    <citation type="submission" date="2017-03" db="EMBL/GenBank/DDBJ databases">
        <title>Lifting the veil on microbial sulfur biogeochemistry in mining wastewaters.</title>
        <authorList>
            <person name="Kantor R.S."/>
            <person name="Colenbrander Nelson T."/>
            <person name="Marshall S."/>
            <person name="Bennett D."/>
            <person name="Apte S."/>
            <person name="Camacho D."/>
            <person name="Thomas B.C."/>
            <person name="Warren L.A."/>
            <person name="Banfield J.F."/>
        </authorList>
    </citation>
    <scope>NUCLEOTIDE SEQUENCE [LARGE SCALE GENOMIC DNA]</scope>
    <source>
        <strain evidence="3">32-68-21</strain>
    </source>
</reference>
<feature type="domain" description="DUF305" evidence="2">
    <location>
        <begin position="101"/>
        <end position="244"/>
    </location>
</feature>
<proteinExistence type="predicted"/>
<organism evidence="3 4">
    <name type="scientific">Brevundimonas subvibrioides</name>
    <dbReference type="NCBI Taxonomy" id="74313"/>
    <lineage>
        <taxon>Bacteria</taxon>
        <taxon>Pseudomonadati</taxon>
        <taxon>Pseudomonadota</taxon>
        <taxon>Alphaproteobacteria</taxon>
        <taxon>Caulobacterales</taxon>
        <taxon>Caulobacteraceae</taxon>
        <taxon>Brevundimonas</taxon>
    </lineage>
</organism>
<dbReference type="EMBL" id="NCEQ01000002">
    <property type="protein sequence ID" value="OYX58651.1"/>
    <property type="molecule type" value="Genomic_DNA"/>
</dbReference>
<feature type="region of interest" description="Disordered" evidence="1">
    <location>
        <begin position="1"/>
        <end position="25"/>
    </location>
</feature>
<dbReference type="Gene3D" id="1.20.1260.10">
    <property type="match status" value="2"/>
</dbReference>
<protein>
    <recommendedName>
        <fullName evidence="2">DUF305 domain-containing protein</fullName>
    </recommendedName>
</protein>
<name>A0A258HNV0_9CAUL</name>
<dbReference type="Proteomes" id="UP000216147">
    <property type="component" value="Unassembled WGS sequence"/>
</dbReference>
<sequence>MQRRRAHLIVWPPGDPAGDRPKRRSPMFNPIVTRPSLLLAGCSALVLTACSPAAEPPATSKAEESAHASEPMAMAQTPFSAAETRMHEAMMAATGADAGETWARKMIPHHQGALDMSQIVLRDTQDADIRRMAQKTVEMQTTDIAELRRWLETRVGAAAGAAAPGGGGEPPFAPAETKMKDAMMSATGANTDRMWASKMIAHHQGALEMSQVALRESQDAGIRRMAQKTIEMQTADIAEMRAWLAAHPVGGS</sequence>
<gene>
    <name evidence="3" type="ORF">B7Y86_02920</name>
</gene>
<dbReference type="PANTHER" id="PTHR36933">
    <property type="entry name" value="SLL0788 PROTEIN"/>
    <property type="match status" value="1"/>
</dbReference>
<evidence type="ECO:0000313" key="3">
    <source>
        <dbReference type="EMBL" id="OYX58651.1"/>
    </source>
</evidence>
<comment type="caution">
    <text evidence="3">The sequence shown here is derived from an EMBL/GenBank/DDBJ whole genome shotgun (WGS) entry which is preliminary data.</text>
</comment>
<feature type="region of interest" description="Disordered" evidence="1">
    <location>
        <begin position="54"/>
        <end position="73"/>
    </location>
</feature>
<dbReference type="AlphaFoldDB" id="A0A258HNV0"/>
<evidence type="ECO:0000256" key="1">
    <source>
        <dbReference type="SAM" id="MobiDB-lite"/>
    </source>
</evidence>
<evidence type="ECO:0000313" key="4">
    <source>
        <dbReference type="Proteomes" id="UP000216147"/>
    </source>
</evidence>
<dbReference type="InterPro" id="IPR012347">
    <property type="entry name" value="Ferritin-like"/>
</dbReference>